<dbReference type="Pfam" id="PF01977">
    <property type="entry name" value="UbiD"/>
    <property type="match status" value="1"/>
</dbReference>
<evidence type="ECO:0000259" key="2">
    <source>
        <dbReference type="Pfam" id="PF20695"/>
    </source>
</evidence>
<evidence type="ECO:0000259" key="3">
    <source>
        <dbReference type="Pfam" id="PF20696"/>
    </source>
</evidence>
<dbReference type="EMBL" id="OJIN01000096">
    <property type="protein sequence ID" value="SPD73401.1"/>
    <property type="molecule type" value="Genomic_DNA"/>
</dbReference>
<gene>
    <name evidence="4" type="ORF">PITCH_A1850001</name>
</gene>
<keyword evidence="4" id="KW-0456">Lyase</keyword>
<dbReference type="NCBIfam" id="TIGR00148">
    <property type="entry name" value="UbiD family decarboxylase"/>
    <property type="match status" value="1"/>
</dbReference>
<accession>A0A445MVL5</accession>
<dbReference type="GO" id="GO:0046281">
    <property type="term" value="P:cinnamic acid catabolic process"/>
    <property type="evidence" value="ECO:0007669"/>
    <property type="project" value="TreeGrafter"/>
</dbReference>
<evidence type="ECO:0000313" key="4">
    <source>
        <dbReference type="EMBL" id="SPD73401.1"/>
    </source>
</evidence>
<protein>
    <submittedName>
        <fullName evidence="4">3-octaprenyl-4-hydroxybenzoate carboxy-lyase</fullName>
    </submittedName>
</protein>
<dbReference type="InterPro" id="IPR049381">
    <property type="entry name" value="UbiD-like_C"/>
</dbReference>
<dbReference type="GO" id="GO:0016831">
    <property type="term" value="F:carboxy-lyase activity"/>
    <property type="evidence" value="ECO:0007669"/>
    <property type="project" value="InterPro"/>
</dbReference>
<feature type="domain" description="3-octaprenyl-4-hydroxybenzoate carboxy-lyase-like N-terminal" evidence="2">
    <location>
        <begin position="10"/>
        <end position="93"/>
    </location>
</feature>
<dbReference type="InterPro" id="IPR049383">
    <property type="entry name" value="UbiD-like_N"/>
</dbReference>
<sequence>MAYEDFREWISTLEKEGQLSRVSCEVDWNREIGAITREVLSRSQSGPALMFENIKDYKNTWCKSVFVNGLSARERVALAIGLPKDTPFKDIVRVIKERIAKPSEVKIVDSGPVKENIIKGGDIDLFQIPVPQWRRLDGGRYIHTATSVVTRSRDTGNMNIGTYRGQIVEKDRIGTILATTQHWGHHYTSYKNKNEVMPVAAVLGWDPVLVMLAGAPILHPNCSEYEFASSLRQRPCELVKCETNDLLVPASAEIVIEGYISSDPAEFRMEGPFGEYTGYMGGMAAPRPNIKVTAITHRNNAIFRGAMEGCQPHNWSESAYYTVPCFSAVTWNLLDTVGVPGVLDVWANPVTENTISKVRIRKAYRGHAKQVANALWGSTIANYAGKFVIVVDEDVDIHDYEQLEHAIAHRVNPSMDQILFFPGTFGSMLDPSVPLSQRNVVKYGQGKWTRVLIDATINWELEPEMQYGNEKFPPSAVEIEPDDKALIDRRWKEYGIKD</sequence>
<dbReference type="SUPFAM" id="SSF50475">
    <property type="entry name" value="FMN-binding split barrel"/>
    <property type="match status" value="1"/>
</dbReference>
<dbReference type="SUPFAM" id="SSF143968">
    <property type="entry name" value="UbiD C-terminal domain-like"/>
    <property type="match status" value="1"/>
</dbReference>
<dbReference type="PANTHER" id="PTHR30108:SF17">
    <property type="entry name" value="FERULIC ACID DECARBOXYLASE 1"/>
    <property type="match status" value="1"/>
</dbReference>
<dbReference type="Pfam" id="PF20696">
    <property type="entry name" value="UbiD_C"/>
    <property type="match status" value="1"/>
</dbReference>
<proteinExistence type="predicted"/>
<dbReference type="Gene3D" id="3.40.1670.10">
    <property type="entry name" value="UbiD C-terminal domain-like"/>
    <property type="match status" value="1"/>
</dbReference>
<dbReference type="Pfam" id="PF20695">
    <property type="entry name" value="UbiD_N"/>
    <property type="match status" value="1"/>
</dbReference>
<dbReference type="InterPro" id="IPR048304">
    <property type="entry name" value="UbiD_Rift_dom"/>
</dbReference>
<name>A0A445MVL5_9BACT</name>
<reference evidence="4" key="1">
    <citation type="submission" date="2018-01" db="EMBL/GenBank/DDBJ databases">
        <authorList>
            <person name="Regsiter A."/>
            <person name="William W."/>
        </authorList>
    </citation>
    <scope>NUCLEOTIDE SEQUENCE</scope>
    <source>
        <strain evidence="4">TRIP AH-1</strain>
    </source>
</reference>
<dbReference type="GO" id="GO:0005737">
    <property type="term" value="C:cytoplasm"/>
    <property type="evidence" value="ECO:0007669"/>
    <property type="project" value="TreeGrafter"/>
</dbReference>
<feature type="domain" description="3-octaprenyl-4-hydroxybenzoate carboxy-lyase-like C-terminal" evidence="3">
    <location>
        <begin position="328"/>
        <end position="455"/>
    </location>
</feature>
<evidence type="ECO:0000259" key="1">
    <source>
        <dbReference type="Pfam" id="PF01977"/>
    </source>
</evidence>
<dbReference type="GO" id="GO:0033494">
    <property type="term" value="P:ferulate metabolic process"/>
    <property type="evidence" value="ECO:0007669"/>
    <property type="project" value="TreeGrafter"/>
</dbReference>
<organism evidence="4">
    <name type="scientific">uncultured Desulfobacterium sp</name>
    <dbReference type="NCBI Taxonomy" id="201089"/>
    <lineage>
        <taxon>Bacteria</taxon>
        <taxon>Pseudomonadati</taxon>
        <taxon>Thermodesulfobacteriota</taxon>
        <taxon>Desulfobacteria</taxon>
        <taxon>Desulfobacterales</taxon>
        <taxon>Desulfobacteriaceae</taxon>
        <taxon>Desulfobacterium</taxon>
        <taxon>environmental samples</taxon>
    </lineage>
</organism>
<dbReference type="PANTHER" id="PTHR30108">
    <property type="entry name" value="3-OCTAPRENYL-4-HYDROXYBENZOATE CARBOXY-LYASE-RELATED"/>
    <property type="match status" value="1"/>
</dbReference>
<dbReference type="AlphaFoldDB" id="A0A445MVL5"/>
<dbReference type="InterPro" id="IPR002830">
    <property type="entry name" value="UbiD"/>
</dbReference>
<feature type="domain" description="3-octaprenyl-4-hydroxybenzoate carboxy-lyase-like Rift-related" evidence="1">
    <location>
        <begin position="108"/>
        <end position="308"/>
    </location>
</feature>